<accession>A0A2P5DV24</accession>
<dbReference type="Proteomes" id="UP000237000">
    <property type="component" value="Unassembled WGS sequence"/>
</dbReference>
<protein>
    <submittedName>
        <fullName evidence="1">Uncharacterized protein</fullName>
    </submittedName>
</protein>
<dbReference type="InParanoid" id="A0A2P5DV24"/>
<comment type="caution">
    <text evidence="1">The sequence shown here is derived from an EMBL/GenBank/DDBJ whole genome shotgun (WGS) entry which is preliminary data.</text>
</comment>
<proteinExistence type="predicted"/>
<evidence type="ECO:0000313" key="2">
    <source>
        <dbReference type="Proteomes" id="UP000237000"/>
    </source>
</evidence>
<name>A0A2P5DV24_TREOI</name>
<sequence length="116" mass="13607">MSGTNTLSTQAVKKDKKRARNEDPFVDILNDSVNKFGNMQVVANDNIRRLDYYFKFETDSAARKMKVFGELKRIHGLTNDERVKLGQLFIQNQTNTDYFFTVDDEFKLVFLMQLLR</sequence>
<dbReference type="EMBL" id="JXTC01000247">
    <property type="protein sequence ID" value="PON77145.1"/>
    <property type="molecule type" value="Genomic_DNA"/>
</dbReference>
<evidence type="ECO:0000313" key="1">
    <source>
        <dbReference type="EMBL" id="PON77145.1"/>
    </source>
</evidence>
<dbReference type="OrthoDB" id="1746344at2759"/>
<reference evidence="2" key="1">
    <citation type="submission" date="2016-06" db="EMBL/GenBank/DDBJ databases">
        <title>Parallel loss of symbiosis genes in relatives of nitrogen-fixing non-legume Parasponia.</title>
        <authorList>
            <person name="Van Velzen R."/>
            <person name="Holmer R."/>
            <person name="Bu F."/>
            <person name="Rutten L."/>
            <person name="Van Zeijl A."/>
            <person name="Liu W."/>
            <person name="Santuari L."/>
            <person name="Cao Q."/>
            <person name="Sharma T."/>
            <person name="Shen D."/>
            <person name="Roswanjaya Y."/>
            <person name="Wardhani T."/>
            <person name="Kalhor M.S."/>
            <person name="Jansen J."/>
            <person name="Van den Hoogen J."/>
            <person name="Gungor B."/>
            <person name="Hartog M."/>
            <person name="Hontelez J."/>
            <person name="Verver J."/>
            <person name="Yang W.-C."/>
            <person name="Schijlen E."/>
            <person name="Repin R."/>
            <person name="Schilthuizen M."/>
            <person name="Schranz E."/>
            <person name="Heidstra R."/>
            <person name="Miyata K."/>
            <person name="Fedorova E."/>
            <person name="Kohlen W."/>
            <person name="Bisseling T."/>
            <person name="Smit S."/>
            <person name="Geurts R."/>
        </authorList>
    </citation>
    <scope>NUCLEOTIDE SEQUENCE [LARGE SCALE GENOMIC DNA]</scope>
    <source>
        <strain evidence="2">cv. RG33-2</strain>
    </source>
</reference>
<dbReference type="AlphaFoldDB" id="A0A2P5DV24"/>
<gene>
    <name evidence="1" type="ORF">TorRG33x02_241170</name>
</gene>
<keyword evidence="2" id="KW-1185">Reference proteome</keyword>
<organism evidence="1 2">
    <name type="scientific">Trema orientale</name>
    <name type="common">Charcoal tree</name>
    <name type="synonym">Celtis orientalis</name>
    <dbReference type="NCBI Taxonomy" id="63057"/>
    <lineage>
        <taxon>Eukaryota</taxon>
        <taxon>Viridiplantae</taxon>
        <taxon>Streptophyta</taxon>
        <taxon>Embryophyta</taxon>
        <taxon>Tracheophyta</taxon>
        <taxon>Spermatophyta</taxon>
        <taxon>Magnoliopsida</taxon>
        <taxon>eudicotyledons</taxon>
        <taxon>Gunneridae</taxon>
        <taxon>Pentapetalae</taxon>
        <taxon>rosids</taxon>
        <taxon>fabids</taxon>
        <taxon>Rosales</taxon>
        <taxon>Cannabaceae</taxon>
        <taxon>Trema</taxon>
    </lineage>
</organism>